<dbReference type="AlphaFoldDB" id="A0A1B7ML47"/>
<comment type="similarity">
    <text evidence="1">Belongs to the peptidase S28 family.</text>
</comment>
<dbReference type="InParanoid" id="A0A1B7ML47"/>
<gene>
    <name evidence="6" type="ORF">K503DRAFT_726021</name>
</gene>
<evidence type="ECO:0000256" key="1">
    <source>
        <dbReference type="ARBA" id="ARBA00011079"/>
    </source>
</evidence>
<evidence type="ECO:0000313" key="7">
    <source>
        <dbReference type="Proteomes" id="UP000092154"/>
    </source>
</evidence>
<keyword evidence="4" id="KW-0378">Hydrolase</keyword>
<dbReference type="PANTHER" id="PTHR11010">
    <property type="entry name" value="PROTEASE S28 PRO-X CARBOXYPEPTIDASE-RELATED"/>
    <property type="match status" value="1"/>
</dbReference>
<evidence type="ECO:0000256" key="5">
    <source>
        <dbReference type="ARBA" id="ARBA00023180"/>
    </source>
</evidence>
<evidence type="ECO:0000313" key="6">
    <source>
        <dbReference type="EMBL" id="OAX33307.1"/>
    </source>
</evidence>
<dbReference type="EMBL" id="KV448792">
    <property type="protein sequence ID" value="OAX33307.1"/>
    <property type="molecule type" value="Genomic_DNA"/>
</dbReference>
<dbReference type="InterPro" id="IPR042269">
    <property type="entry name" value="Ser_carbopepase_S28_SKS"/>
</dbReference>
<dbReference type="Pfam" id="PF05577">
    <property type="entry name" value="Peptidase_S28"/>
    <property type="match status" value="1"/>
</dbReference>
<dbReference type="Proteomes" id="UP000092154">
    <property type="component" value="Unassembled WGS sequence"/>
</dbReference>
<dbReference type="InterPro" id="IPR029058">
    <property type="entry name" value="AB_hydrolase_fold"/>
</dbReference>
<proteinExistence type="inferred from homology"/>
<keyword evidence="3" id="KW-0732">Signal</keyword>
<dbReference type="GO" id="GO:0070008">
    <property type="term" value="F:serine-type exopeptidase activity"/>
    <property type="evidence" value="ECO:0007669"/>
    <property type="project" value="InterPro"/>
</dbReference>
<dbReference type="Gene3D" id="3.40.50.1820">
    <property type="entry name" value="alpha/beta hydrolase"/>
    <property type="match status" value="1"/>
</dbReference>
<dbReference type="Gene3D" id="1.20.120.980">
    <property type="entry name" value="Serine carboxypeptidase S28, SKS domain"/>
    <property type="match status" value="1"/>
</dbReference>
<evidence type="ECO:0000256" key="2">
    <source>
        <dbReference type="ARBA" id="ARBA00022670"/>
    </source>
</evidence>
<keyword evidence="2" id="KW-0645">Protease</keyword>
<evidence type="ECO:0000256" key="3">
    <source>
        <dbReference type="ARBA" id="ARBA00022729"/>
    </source>
</evidence>
<reference evidence="6 7" key="1">
    <citation type="submission" date="2016-06" db="EMBL/GenBank/DDBJ databases">
        <title>Comparative genomics of the ectomycorrhizal sister species Rhizopogon vinicolor and Rhizopogon vesiculosus (Basidiomycota: Boletales) reveals a divergence of the mating type B locus.</title>
        <authorList>
            <consortium name="DOE Joint Genome Institute"/>
            <person name="Mujic A.B."/>
            <person name="Kuo A."/>
            <person name="Tritt A."/>
            <person name="Lipzen A."/>
            <person name="Chen C."/>
            <person name="Johnson J."/>
            <person name="Sharma A."/>
            <person name="Barry K."/>
            <person name="Grigoriev I.V."/>
            <person name="Spatafora J.W."/>
        </authorList>
    </citation>
    <scope>NUCLEOTIDE SEQUENCE [LARGE SCALE GENOMIC DNA]</scope>
    <source>
        <strain evidence="6 7">AM-OR11-026</strain>
    </source>
</reference>
<dbReference type="PANTHER" id="PTHR11010:SF23">
    <property type="entry name" value="SERINE PEPTIDASE"/>
    <property type="match status" value="1"/>
</dbReference>
<evidence type="ECO:0000256" key="4">
    <source>
        <dbReference type="ARBA" id="ARBA00022801"/>
    </source>
</evidence>
<keyword evidence="5" id="KW-0325">Glycoprotein</keyword>
<keyword evidence="7" id="KW-1185">Reference proteome</keyword>
<dbReference type="GO" id="GO:0006508">
    <property type="term" value="P:proteolysis"/>
    <property type="evidence" value="ECO:0007669"/>
    <property type="project" value="UniProtKB-KW"/>
</dbReference>
<sequence length="323" mass="36213">MPSKPGIFWAGYASSAVAQTITDFYGYFTPIRHYMPQNCSSDVEAVIAYLDGMYAVNDTAGIQTLKEAFGLGGLGHVEDFAEALQDNLLDWQGLQPSVGPGAMFFEFCDALEVKDGINAGPSGWGLENAIYSWGNFWNTTYYSYVCEGYDPEDCIGTYDTSQPYWTNTTVNNWGRSWLWMVCNQIGFWQDGPPYSQPAIVSRIINPTYYQRQCVNMFHDVFASPPHPTTANTNMMYAGWNVNVERLFFANGLRDPWRDATVSADGLYKPSTPRMPIYEGDGFHCSDMDKVNAIDPTIAALQETALEYMAEWLAEWKPSALESP</sequence>
<dbReference type="GO" id="GO:0008239">
    <property type="term" value="F:dipeptidyl-peptidase activity"/>
    <property type="evidence" value="ECO:0007669"/>
    <property type="project" value="TreeGrafter"/>
</dbReference>
<evidence type="ECO:0008006" key="8">
    <source>
        <dbReference type="Google" id="ProtNLM"/>
    </source>
</evidence>
<name>A0A1B7ML47_9AGAM</name>
<organism evidence="6 7">
    <name type="scientific">Rhizopogon vinicolor AM-OR11-026</name>
    <dbReference type="NCBI Taxonomy" id="1314800"/>
    <lineage>
        <taxon>Eukaryota</taxon>
        <taxon>Fungi</taxon>
        <taxon>Dikarya</taxon>
        <taxon>Basidiomycota</taxon>
        <taxon>Agaricomycotina</taxon>
        <taxon>Agaricomycetes</taxon>
        <taxon>Agaricomycetidae</taxon>
        <taxon>Boletales</taxon>
        <taxon>Suillineae</taxon>
        <taxon>Rhizopogonaceae</taxon>
        <taxon>Rhizopogon</taxon>
    </lineage>
</organism>
<dbReference type="OrthoDB" id="1735038at2759"/>
<accession>A0A1B7ML47</accession>
<dbReference type="InterPro" id="IPR008758">
    <property type="entry name" value="Peptidase_S28"/>
</dbReference>
<protein>
    <recommendedName>
        <fullName evidence="8">Peptidase S28</fullName>
    </recommendedName>
</protein>